<keyword evidence="5" id="KW-0963">Cytoplasm</keyword>
<evidence type="ECO:0000256" key="2">
    <source>
        <dbReference type="ARBA" id="ARBA00004496"/>
    </source>
</evidence>
<dbReference type="NCBIfam" id="NF011494">
    <property type="entry name" value="PRK14902.1"/>
    <property type="match status" value="1"/>
</dbReference>
<feature type="active site" description="Nucleophile" evidence="17">
    <location>
        <position position="388"/>
    </location>
</feature>
<dbReference type="FunFam" id="3.40.50.150:FF:000022">
    <property type="entry name" value="Ribosomal RNA small subunit methyltransferase B"/>
    <property type="match status" value="1"/>
</dbReference>
<keyword evidence="11 17" id="KW-0694">RNA-binding</keyword>
<dbReference type="PRINTS" id="PR02008">
    <property type="entry name" value="RCMTFAMILY"/>
</dbReference>
<evidence type="ECO:0000256" key="4">
    <source>
        <dbReference type="ARBA" id="ARBA00012140"/>
    </source>
</evidence>
<dbReference type="InterPro" id="IPR035926">
    <property type="entry name" value="NusB-like_sf"/>
</dbReference>
<keyword evidence="13" id="KW-0804">Transcription</keyword>
<keyword evidence="7 17" id="KW-0489">Methyltransferase</keyword>
<dbReference type="InterPro" id="IPR049560">
    <property type="entry name" value="MeTrfase_RsmB-F_NOP2_cat"/>
</dbReference>
<evidence type="ECO:0000256" key="16">
    <source>
        <dbReference type="ARBA" id="ARBA00047283"/>
    </source>
</evidence>
<organism evidence="19 20">
    <name type="scientific">Irregularibacter muris</name>
    <dbReference type="NCBI Taxonomy" id="1796619"/>
    <lineage>
        <taxon>Bacteria</taxon>
        <taxon>Bacillati</taxon>
        <taxon>Bacillota</taxon>
        <taxon>Clostridia</taxon>
        <taxon>Eubacteriales</taxon>
        <taxon>Eubacteriaceae</taxon>
        <taxon>Irregularibacter</taxon>
    </lineage>
</organism>
<keyword evidence="12" id="KW-0805">Transcription regulation</keyword>
<dbReference type="EMBL" id="JANKAS010000002">
    <property type="protein sequence ID" value="MCR1898169.1"/>
    <property type="molecule type" value="Genomic_DNA"/>
</dbReference>
<dbReference type="AlphaFoldDB" id="A0AAE3L2A1"/>
<dbReference type="InterPro" id="IPR011605">
    <property type="entry name" value="NusB_fam"/>
</dbReference>
<dbReference type="Pfam" id="PF01029">
    <property type="entry name" value="NusB"/>
    <property type="match status" value="1"/>
</dbReference>
<proteinExistence type="inferred from homology"/>
<keyword evidence="8 17" id="KW-0808">Transferase</keyword>
<evidence type="ECO:0000256" key="8">
    <source>
        <dbReference type="ARBA" id="ARBA00022679"/>
    </source>
</evidence>
<evidence type="ECO:0000259" key="18">
    <source>
        <dbReference type="PROSITE" id="PS51686"/>
    </source>
</evidence>
<dbReference type="Gene3D" id="3.40.50.150">
    <property type="entry name" value="Vaccinia Virus protein VP39"/>
    <property type="match status" value="1"/>
</dbReference>
<dbReference type="GO" id="GO:0005737">
    <property type="term" value="C:cytoplasm"/>
    <property type="evidence" value="ECO:0007669"/>
    <property type="project" value="UniProtKB-SubCell"/>
</dbReference>
<dbReference type="GO" id="GO:0031564">
    <property type="term" value="P:transcription antitermination"/>
    <property type="evidence" value="ECO:0007669"/>
    <property type="project" value="UniProtKB-KW"/>
</dbReference>
<evidence type="ECO:0000256" key="13">
    <source>
        <dbReference type="ARBA" id="ARBA00023163"/>
    </source>
</evidence>
<gene>
    <name evidence="19" type="primary">rsmB</name>
    <name evidence="19" type="ORF">NSA47_04095</name>
</gene>
<dbReference type="GO" id="GO:0008649">
    <property type="term" value="F:rRNA methyltransferase activity"/>
    <property type="evidence" value="ECO:0007669"/>
    <property type="project" value="InterPro"/>
</dbReference>
<evidence type="ECO:0000256" key="3">
    <source>
        <dbReference type="ARBA" id="ARBA00005952"/>
    </source>
</evidence>
<protein>
    <recommendedName>
        <fullName evidence="4">16S rRNA (cytosine(967)-C(5))-methyltransferase</fullName>
        <ecNumber evidence="4">2.1.1.176</ecNumber>
    </recommendedName>
    <alternativeName>
        <fullName evidence="14">16S rRNA m5C967 methyltransferase</fullName>
    </alternativeName>
    <alternativeName>
        <fullName evidence="15">rRNA (cytosine-C(5)-)-methyltransferase RsmB</fullName>
    </alternativeName>
</protein>
<dbReference type="GO" id="GO:0003723">
    <property type="term" value="F:RNA binding"/>
    <property type="evidence" value="ECO:0007669"/>
    <property type="project" value="UniProtKB-UniRule"/>
</dbReference>
<dbReference type="InterPro" id="IPR054728">
    <property type="entry name" value="RsmB-like_ferredoxin"/>
</dbReference>
<evidence type="ECO:0000256" key="5">
    <source>
        <dbReference type="ARBA" id="ARBA00022490"/>
    </source>
</evidence>
<comment type="similarity">
    <text evidence="17">Belongs to the class I-like SAM-binding methyltransferase superfamily. RsmB/NOP family.</text>
</comment>
<evidence type="ECO:0000256" key="9">
    <source>
        <dbReference type="ARBA" id="ARBA00022691"/>
    </source>
</evidence>
<evidence type="ECO:0000256" key="15">
    <source>
        <dbReference type="ARBA" id="ARBA00031088"/>
    </source>
</evidence>
<dbReference type="SUPFAM" id="SSF53335">
    <property type="entry name" value="S-adenosyl-L-methionine-dependent methyltransferases"/>
    <property type="match status" value="1"/>
</dbReference>
<dbReference type="CDD" id="cd02440">
    <property type="entry name" value="AdoMet_MTases"/>
    <property type="match status" value="1"/>
</dbReference>
<evidence type="ECO:0000256" key="1">
    <source>
        <dbReference type="ARBA" id="ARBA00002724"/>
    </source>
</evidence>
<dbReference type="PANTHER" id="PTHR22807:SF53">
    <property type="entry name" value="RIBOSOMAL RNA SMALL SUBUNIT METHYLTRANSFERASE B-RELATED"/>
    <property type="match status" value="1"/>
</dbReference>
<dbReference type="PROSITE" id="PS51686">
    <property type="entry name" value="SAM_MT_RSMB_NOP"/>
    <property type="match status" value="1"/>
</dbReference>
<dbReference type="NCBIfam" id="TIGR00446">
    <property type="entry name" value="nop2p"/>
    <property type="match status" value="1"/>
</dbReference>
<dbReference type="FunFam" id="1.10.940.10:FF:000006">
    <property type="entry name" value="16S rRNA (Cytosine(967)-C(5))-methyltransferase RsmB"/>
    <property type="match status" value="1"/>
</dbReference>
<keyword evidence="20" id="KW-1185">Reference proteome</keyword>
<keyword evidence="6" id="KW-0698">rRNA processing</keyword>
<evidence type="ECO:0000256" key="7">
    <source>
        <dbReference type="ARBA" id="ARBA00022603"/>
    </source>
</evidence>
<accession>A0AAE3L2A1</accession>
<feature type="binding site" evidence="17">
    <location>
        <begin position="266"/>
        <end position="272"/>
    </location>
    <ligand>
        <name>S-adenosyl-L-methionine</name>
        <dbReference type="ChEBI" id="CHEBI:59789"/>
    </ligand>
</feature>
<comment type="function">
    <text evidence="1">Specifically methylates the cytosine at position 967 (m5C967) of 16S rRNA.</text>
</comment>
<feature type="binding site" evidence="17">
    <location>
        <position position="317"/>
    </location>
    <ligand>
        <name>S-adenosyl-L-methionine</name>
        <dbReference type="ChEBI" id="CHEBI:59789"/>
    </ligand>
</feature>
<dbReference type="NCBIfam" id="TIGR01951">
    <property type="entry name" value="nusB"/>
    <property type="match status" value="1"/>
</dbReference>
<evidence type="ECO:0000256" key="12">
    <source>
        <dbReference type="ARBA" id="ARBA00023015"/>
    </source>
</evidence>
<dbReference type="Gene3D" id="3.30.70.1170">
    <property type="entry name" value="Sun protein, domain 3"/>
    <property type="match status" value="1"/>
</dbReference>
<feature type="binding site" evidence="17">
    <location>
        <position position="335"/>
    </location>
    <ligand>
        <name>S-adenosyl-L-methionine</name>
        <dbReference type="ChEBI" id="CHEBI:59789"/>
    </ligand>
</feature>
<dbReference type="PANTHER" id="PTHR22807">
    <property type="entry name" value="NOP2 YEAST -RELATED NOL1/NOP2/FMU SUN DOMAIN-CONTAINING"/>
    <property type="match status" value="1"/>
</dbReference>
<comment type="catalytic activity">
    <reaction evidence="16">
        <text>cytidine(967) in 16S rRNA + S-adenosyl-L-methionine = 5-methylcytidine(967) in 16S rRNA + S-adenosyl-L-homocysteine + H(+)</text>
        <dbReference type="Rhea" id="RHEA:42748"/>
        <dbReference type="Rhea" id="RHEA-COMP:10219"/>
        <dbReference type="Rhea" id="RHEA-COMP:10220"/>
        <dbReference type="ChEBI" id="CHEBI:15378"/>
        <dbReference type="ChEBI" id="CHEBI:57856"/>
        <dbReference type="ChEBI" id="CHEBI:59789"/>
        <dbReference type="ChEBI" id="CHEBI:74483"/>
        <dbReference type="ChEBI" id="CHEBI:82748"/>
        <dbReference type="EC" id="2.1.1.176"/>
    </reaction>
</comment>
<feature type="domain" description="SAM-dependent MTase RsmB/NOP-type" evidence="18">
    <location>
        <begin position="176"/>
        <end position="452"/>
    </location>
</feature>
<dbReference type="Proteomes" id="UP001205748">
    <property type="component" value="Unassembled WGS sequence"/>
</dbReference>
<name>A0AAE3L2A1_9FIRM</name>
<reference evidence="19" key="1">
    <citation type="submission" date="2022-07" db="EMBL/GenBank/DDBJ databases">
        <title>Enhanced cultured diversity of the mouse gut microbiota enables custom-made synthetic communities.</title>
        <authorList>
            <person name="Afrizal A."/>
        </authorList>
    </citation>
    <scope>NUCLEOTIDE SEQUENCE</scope>
    <source>
        <strain evidence="19">DSM 28593</strain>
    </source>
</reference>
<dbReference type="Pfam" id="PF22458">
    <property type="entry name" value="RsmF-B_ferredox"/>
    <property type="match status" value="1"/>
</dbReference>
<comment type="subcellular location">
    <subcellularLocation>
        <location evidence="2">Cytoplasm</location>
    </subcellularLocation>
</comment>
<evidence type="ECO:0000313" key="20">
    <source>
        <dbReference type="Proteomes" id="UP001205748"/>
    </source>
</evidence>
<dbReference type="SUPFAM" id="SSF48013">
    <property type="entry name" value="NusB-like"/>
    <property type="match status" value="1"/>
</dbReference>
<keyword evidence="10" id="KW-0889">Transcription antitermination</keyword>
<dbReference type="NCBIfam" id="TIGR00563">
    <property type="entry name" value="rsmB"/>
    <property type="match status" value="1"/>
</dbReference>
<dbReference type="InterPro" id="IPR011023">
    <property type="entry name" value="Nop2p"/>
</dbReference>
<dbReference type="InterPro" id="IPR001678">
    <property type="entry name" value="MeTrfase_RsmB-F_NOP2_dom"/>
</dbReference>
<dbReference type="InterPro" id="IPR004573">
    <property type="entry name" value="rRNA_ssu_MeTfrase_B"/>
</dbReference>
<sequence length="452" mass="51450">MKNNILVDRPREIALKVLYDVNVNNAYSNISLKNALNTSDLSAIDRAFITQLVYGVVRNKSRIDWIISKFSKTPIKKISPWVQNILRLGIYQIVFLDKVPKSAAVNESVKLGKKYGHHKIGGYINGVLRHIIRANSGDLMPERNDEIKYLSIIYSHPKWLVKKYIEDFGPIAAKEILEKNNLSPDITIRTNTLKISREELMELLSQEGFEVKKGKWCAEAIIVHNISNIEDSPSFKKGLFQIQDQSSMLVAHILNPLEDQLVIDTCAAPGGKTTHIAQIMKNTGKVIARDIYQHKLTIVKKNVERLGITNIQLEDFDALKIDEKLFNKADRVLVDAPCSGLGIIRRKPDLKWNKNPEDIASIREMQIKILQNASNYVKKDGFLVYSTCTINPEENQDIIEGFLDSNSSFKLLPIEAIADPMKTHEEIQKGYLQIFPHVDDIDGFFICRMQRI</sequence>
<evidence type="ECO:0000256" key="17">
    <source>
        <dbReference type="PROSITE-ProRule" id="PRU01023"/>
    </source>
</evidence>
<dbReference type="Pfam" id="PF01189">
    <property type="entry name" value="Methyltr_RsmB-F"/>
    <property type="match status" value="1"/>
</dbReference>
<keyword evidence="9 17" id="KW-0949">S-adenosyl-L-methionine</keyword>
<evidence type="ECO:0000313" key="19">
    <source>
        <dbReference type="EMBL" id="MCR1898169.1"/>
    </source>
</evidence>
<dbReference type="Gene3D" id="1.10.940.10">
    <property type="entry name" value="NusB-like"/>
    <property type="match status" value="1"/>
</dbReference>
<evidence type="ECO:0000256" key="14">
    <source>
        <dbReference type="ARBA" id="ARBA00030399"/>
    </source>
</evidence>
<evidence type="ECO:0000256" key="6">
    <source>
        <dbReference type="ARBA" id="ARBA00022552"/>
    </source>
</evidence>
<dbReference type="EC" id="2.1.1.176" evidence="4"/>
<dbReference type="RefSeq" id="WP_257529626.1">
    <property type="nucleotide sequence ID" value="NZ_JANKAS010000002.1"/>
</dbReference>
<evidence type="ECO:0000256" key="10">
    <source>
        <dbReference type="ARBA" id="ARBA00022814"/>
    </source>
</evidence>
<dbReference type="InterPro" id="IPR023267">
    <property type="entry name" value="RCMT"/>
</dbReference>
<feature type="binding site" evidence="17">
    <location>
        <position position="290"/>
    </location>
    <ligand>
        <name>S-adenosyl-L-methionine</name>
        <dbReference type="ChEBI" id="CHEBI:59789"/>
    </ligand>
</feature>
<dbReference type="InterPro" id="IPR029063">
    <property type="entry name" value="SAM-dependent_MTases_sf"/>
</dbReference>
<comment type="caution">
    <text evidence="19">The sequence shown here is derived from an EMBL/GenBank/DDBJ whole genome shotgun (WGS) entry which is preliminary data.</text>
</comment>
<dbReference type="InterPro" id="IPR006027">
    <property type="entry name" value="NusB_RsmB_TIM44"/>
</dbReference>
<evidence type="ECO:0000256" key="11">
    <source>
        <dbReference type="ARBA" id="ARBA00022884"/>
    </source>
</evidence>
<dbReference type="FunFam" id="3.30.70.1170:FF:000003">
    <property type="entry name" value="16S rRNA (Cytosine(967)-C(5))-methyltransferase RsmB"/>
    <property type="match status" value="1"/>
</dbReference>
<dbReference type="GO" id="GO:0006353">
    <property type="term" value="P:DNA-templated transcription termination"/>
    <property type="evidence" value="ECO:0007669"/>
    <property type="project" value="InterPro"/>
</dbReference>
<comment type="similarity">
    <text evidence="3">Belongs to the NusB family.</text>
</comment>